<gene>
    <name evidence="5" type="primary">LOC114345500</name>
</gene>
<name>A0A6P7H334_DIAVI</name>
<dbReference type="InterPro" id="IPR038606">
    <property type="entry name" value="To_sf"/>
</dbReference>
<evidence type="ECO:0000256" key="3">
    <source>
        <dbReference type="ARBA" id="ARBA00060902"/>
    </source>
</evidence>
<accession>A0A6P7H334</accession>
<dbReference type="FunFam" id="3.15.10.30:FF:000001">
    <property type="entry name" value="Takeout-like protein 1"/>
    <property type="match status" value="1"/>
</dbReference>
<feature type="signal peptide" evidence="4">
    <location>
        <begin position="1"/>
        <end position="19"/>
    </location>
</feature>
<evidence type="ECO:0000256" key="4">
    <source>
        <dbReference type="SAM" id="SignalP"/>
    </source>
</evidence>
<evidence type="ECO:0000256" key="2">
    <source>
        <dbReference type="ARBA" id="ARBA00023108"/>
    </source>
</evidence>
<feature type="chain" id="PRO_5027580171" evidence="4">
    <location>
        <begin position="20"/>
        <end position="247"/>
    </location>
</feature>
<dbReference type="SMART" id="SM00700">
    <property type="entry name" value="JHBP"/>
    <property type="match status" value="1"/>
</dbReference>
<dbReference type="PANTHER" id="PTHR11008:SF32">
    <property type="entry name" value="CIRCADIAN CLOCK-CONTROLLED PROTEIN DAYWAKE-RELATED"/>
    <property type="match status" value="1"/>
</dbReference>
<dbReference type="GO" id="GO:0007623">
    <property type="term" value="P:circadian rhythm"/>
    <property type="evidence" value="ECO:0007669"/>
    <property type="project" value="UniProtKB-ARBA"/>
</dbReference>
<evidence type="ECO:0000313" key="5">
    <source>
        <dbReference type="RefSeq" id="XP_028152123.1"/>
    </source>
</evidence>
<dbReference type="PANTHER" id="PTHR11008">
    <property type="entry name" value="PROTEIN TAKEOUT-LIKE PROTEIN"/>
    <property type="match status" value="1"/>
</dbReference>
<keyword evidence="1 4" id="KW-0732">Signal</keyword>
<keyword evidence="2" id="KW-0090">Biological rhythms</keyword>
<dbReference type="GO" id="GO:0005615">
    <property type="term" value="C:extracellular space"/>
    <property type="evidence" value="ECO:0007669"/>
    <property type="project" value="TreeGrafter"/>
</dbReference>
<dbReference type="Pfam" id="PF06585">
    <property type="entry name" value="JHBP"/>
    <property type="match status" value="1"/>
</dbReference>
<dbReference type="Gene3D" id="3.15.10.30">
    <property type="entry name" value="Haemolymph juvenile hormone binding protein"/>
    <property type="match status" value="1"/>
</dbReference>
<dbReference type="AlphaFoldDB" id="A0A6P7H334"/>
<protein>
    <submittedName>
        <fullName evidence="5">Protein takeout-like</fullName>
    </submittedName>
</protein>
<evidence type="ECO:0000256" key="1">
    <source>
        <dbReference type="ARBA" id="ARBA00022729"/>
    </source>
</evidence>
<proteinExistence type="inferred from homology"/>
<dbReference type="RefSeq" id="XP_028152123.1">
    <property type="nucleotide sequence ID" value="XM_028296322.1"/>
</dbReference>
<dbReference type="KEGG" id="dvv:114345500"/>
<dbReference type="InterPro" id="IPR010562">
    <property type="entry name" value="Haemolymph_juvenile_hormone-bd"/>
</dbReference>
<dbReference type="InParanoid" id="A0A6P7H334"/>
<reference evidence="5" key="1">
    <citation type="submission" date="2025-08" db="UniProtKB">
        <authorList>
            <consortium name="RefSeq"/>
        </authorList>
    </citation>
    <scope>IDENTIFICATION</scope>
    <source>
        <tissue evidence="5">Whole insect</tissue>
    </source>
</reference>
<comment type="similarity">
    <text evidence="3">Belongs to the TO family.</text>
</comment>
<sequence>MTRFFICSIICMFANVVLASKSLPPYITPCKKTDPKLNECAKQHAIEALPSLIKGDRAYKIPSFDPYVIPAVETSGTSGINLNLKNLRLYGLDKTVVRAVKADIKNNQIVVDVFIPETRTEADYTIVGKLFAIDINGEGPASIRRENTSAICTVDYKLITKKDGKRYVDPDTLKSHLDLNDDKTHYYLGNLFGGNKVLEDIFNNVLNENSKEVDDISKETNISIVSSIVVTVFKSIFIVPFDDIFVD</sequence>
<dbReference type="OrthoDB" id="8194225at2759"/>
<organism evidence="5">
    <name type="scientific">Diabrotica virgifera virgifera</name>
    <name type="common">western corn rootworm</name>
    <dbReference type="NCBI Taxonomy" id="50390"/>
    <lineage>
        <taxon>Eukaryota</taxon>
        <taxon>Metazoa</taxon>
        <taxon>Ecdysozoa</taxon>
        <taxon>Arthropoda</taxon>
        <taxon>Hexapoda</taxon>
        <taxon>Insecta</taxon>
        <taxon>Pterygota</taxon>
        <taxon>Neoptera</taxon>
        <taxon>Endopterygota</taxon>
        <taxon>Coleoptera</taxon>
        <taxon>Polyphaga</taxon>
        <taxon>Cucujiformia</taxon>
        <taxon>Chrysomeloidea</taxon>
        <taxon>Chrysomelidae</taxon>
        <taxon>Galerucinae</taxon>
        <taxon>Diabroticina</taxon>
        <taxon>Diabroticites</taxon>
        <taxon>Diabrotica</taxon>
    </lineage>
</organism>